<dbReference type="Proteomes" id="UP000324222">
    <property type="component" value="Unassembled WGS sequence"/>
</dbReference>
<sequence>MDISKGLEIRTRLSLTHHEPRDCCAVGVGDYKSVGRDPLDTREESPVSQAGEMQSCRLPSPPLLPVTTLAVHSSPAFPQRSPRALTPPSSPATTNT</sequence>
<evidence type="ECO:0000256" key="1">
    <source>
        <dbReference type="SAM" id="MobiDB-lite"/>
    </source>
</evidence>
<accession>A0A5B7K1L6</accession>
<feature type="region of interest" description="Disordered" evidence="1">
    <location>
        <begin position="30"/>
        <end position="59"/>
    </location>
</feature>
<dbReference type="EMBL" id="VSRR010122841">
    <property type="protein sequence ID" value="MPD00427.1"/>
    <property type="molecule type" value="Genomic_DNA"/>
</dbReference>
<organism evidence="2 3">
    <name type="scientific">Portunus trituberculatus</name>
    <name type="common">Swimming crab</name>
    <name type="synonym">Neptunus trituberculatus</name>
    <dbReference type="NCBI Taxonomy" id="210409"/>
    <lineage>
        <taxon>Eukaryota</taxon>
        <taxon>Metazoa</taxon>
        <taxon>Ecdysozoa</taxon>
        <taxon>Arthropoda</taxon>
        <taxon>Crustacea</taxon>
        <taxon>Multicrustacea</taxon>
        <taxon>Malacostraca</taxon>
        <taxon>Eumalacostraca</taxon>
        <taxon>Eucarida</taxon>
        <taxon>Decapoda</taxon>
        <taxon>Pleocyemata</taxon>
        <taxon>Brachyura</taxon>
        <taxon>Eubrachyura</taxon>
        <taxon>Portunoidea</taxon>
        <taxon>Portunidae</taxon>
        <taxon>Portuninae</taxon>
        <taxon>Portunus</taxon>
    </lineage>
</organism>
<evidence type="ECO:0000313" key="3">
    <source>
        <dbReference type="Proteomes" id="UP000324222"/>
    </source>
</evidence>
<comment type="caution">
    <text evidence="2">The sequence shown here is derived from an EMBL/GenBank/DDBJ whole genome shotgun (WGS) entry which is preliminary data.</text>
</comment>
<proteinExistence type="predicted"/>
<protein>
    <submittedName>
        <fullName evidence="2">Uncharacterized protein</fullName>
    </submittedName>
</protein>
<dbReference type="AlphaFoldDB" id="A0A5B7K1L6"/>
<evidence type="ECO:0000313" key="2">
    <source>
        <dbReference type="EMBL" id="MPD00427.1"/>
    </source>
</evidence>
<reference evidence="2 3" key="1">
    <citation type="submission" date="2019-05" db="EMBL/GenBank/DDBJ databases">
        <title>Another draft genome of Portunus trituberculatus and its Hox gene families provides insights of decapod evolution.</title>
        <authorList>
            <person name="Jeong J.-H."/>
            <person name="Song I."/>
            <person name="Kim S."/>
            <person name="Choi T."/>
            <person name="Kim D."/>
            <person name="Ryu S."/>
            <person name="Kim W."/>
        </authorList>
    </citation>
    <scope>NUCLEOTIDE SEQUENCE [LARGE SCALE GENOMIC DNA]</scope>
    <source>
        <tissue evidence="2">Muscle</tissue>
    </source>
</reference>
<feature type="region of interest" description="Disordered" evidence="1">
    <location>
        <begin position="73"/>
        <end position="96"/>
    </location>
</feature>
<gene>
    <name evidence="2" type="ORF">E2C01_095898</name>
</gene>
<keyword evidence="3" id="KW-1185">Reference proteome</keyword>
<name>A0A5B7K1L6_PORTR</name>
<feature type="compositionally biased region" description="Basic and acidic residues" evidence="1">
    <location>
        <begin position="33"/>
        <end position="45"/>
    </location>
</feature>